<dbReference type="AlphaFoldDB" id="A0A6P6XDE0"/>
<proteinExistence type="predicted"/>
<dbReference type="OrthoDB" id="674604at2759"/>
<dbReference type="PRINTS" id="PR00320">
    <property type="entry name" value="GPROTEINBRPT"/>
</dbReference>
<dbReference type="PROSITE" id="PS50082">
    <property type="entry name" value="WD_REPEATS_2"/>
    <property type="match status" value="4"/>
</dbReference>
<dbReference type="GeneID" id="113740692"/>
<feature type="repeat" description="WD" evidence="3">
    <location>
        <begin position="231"/>
        <end position="262"/>
    </location>
</feature>
<protein>
    <submittedName>
        <fullName evidence="6">Protein JINGUBANG-like</fullName>
    </submittedName>
</protein>
<dbReference type="InterPro" id="IPR045182">
    <property type="entry name" value="JINGUBANG-like"/>
</dbReference>
<evidence type="ECO:0000256" key="4">
    <source>
        <dbReference type="SAM" id="MobiDB-lite"/>
    </source>
</evidence>
<dbReference type="PANTHER" id="PTHR22844">
    <property type="entry name" value="F-BOX AND WD40 DOMAIN PROTEIN"/>
    <property type="match status" value="1"/>
</dbReference>
<evidence type="ECO:0000313" key="5">
    <source>
        <dbReference type="Proteomes" id="UP001652660"/>
    </source>
</evidence>
<dbReference type="FunFam" id="2.130.10.10:FF:000775">
    <property type="entry name" value="BnaA09g28200D protein"/>
    <property type="match status" value="1"/>
</dbReference>
<dbReference type="Pfam" id="PF00400">
    <property type="entry name" value="WD40"/>
    <property type="match status" value="4"/>
</dbReference>
<dbReference type="InterPro" id="IPR020472">
    <property type="entry name" value="WD40_PAC1"/>
</dbReference>
<feature type="region of interest" description="Disordered" evidence="4">
    <location>
        <begin position="1"/>
        <end position="32"/>
    </location>
</feature>
<sequence length="416" mass="45999">MEVHSWFETSPPVLPKPGSLTSSRTSSSGSITIPDRMQYSSAIYEETSFSSLQSDVSQDSSHNSHQKMINSPSVTHSCTGNFQTLTPQISFLAVHGNTLYAASLNEINVFDLTNYCLVDNLNCSGMAKSIAFVENKIFTSHQDCKIRVWQIASSSKKHQLISTLPTVKDRLRRCVLPKNYVQVRRHKQKLWIEHADTISGLAVNDGLIYSVSWDKSFKIWRISDLSCLESVKAHSDAINAIVVCANGLIYTASSDGTIKIWQRNDDGRKKHKLVTTLDKHKAGINALAINEDGSVLFSGGFDENILVWEKDNTADDHMVLSHSLKGHTGAILCLTIVDDFLISGSSDRTVRIWKRSREYGYCCIRVLEGHLKPIKTLVAISGRNGDGTVISIFSGSLDGQIKVWKVTTNSTSCTSP</sequence>
<keyword evidence="1 3" id="KW-0853">WD repeat</keyword>
<dbReference type="SUPFAM" id="SSF50978">
    <property type="entry name" value="WD40 repeat-like"/>
    <property type="match status" value="1"/>
</dbReference>
<dbReference type="InterPro" id="IPR036322">
    <property type="entry name" value="WD40_repeat_dom_sf"/>
</dbReference>
<dbReference type="PROSITE" id="PS50294">
    <property type="entry name" value="WD_REPEATS_REGION"/>
    <property type="match status" value="3"/>
</dbReference>
<name>A0A6P6XDE0_COFAR</name>
<reference evidence="5" key="1">
    <citation type="journal article" date="2025" name="Foods">
        <title>Unveiling the Microbial Signatures of Arabica Coffee Cherries: Insights into Ripeness Specific Diversity, Functional Traits, and Implications for Quality and Safety.</title>
        <authorList>
            <consortium name="RefSeq"/>
            <person name="Tenea G.N."/>
            <person name="Cifuentes V."/>
            <person name="Reyes P."/>
            <person name="Cevallos-Vallejos M."/>
        </authorList>
    </citation>
    <scope>NUCLEOTIDE SEQUENCE [LARGE SCALE GENOMIC DNA]</scope>
</reference>
<dbReference type="Gene3D" id="2.130.10.10">
    <property type="entry name" value="YVTN repeat-like/Quinoprotein amine dehydrogenase"/>
    <property type="match status" value="2"/>
</dbReference>
<dbReference type="PANTHER" id="PTHR22844:SF324">
    <property type="entry name" value="TRANSDUCIN_WD40 REPEAT PROTEIN"/>
    <property type="match status" value="1"/>
</dbReference>
<feature type="repeat" description="WD" evidence="3">
    <location>
        <begin position="324"/>
        <end position="354"/>
    </location>
</feature>
<reference evidence="6" key="2">
    <citation type="submission" date="2025-08" db="UniProtKB">
        <authorList>
            <consortium name="RefSeq"/>
        </authorList>
    </citation>
    <scope>IDENTIFICATION</scope>
    <source>
        <tissue evidence="6">Leaves</tissue>
    </source>
</reference>
<dbReference type="Proteomes" id="UP001652660">
    <property type="component" value="Chromosome 4e"/>
</dbReference>
<evidence type="ECO:0000256" key="1">
    <source>
        <dbReference type="ARBA" id="ARBA00022574"/>
    </source>
</evidence>
<evidence type="ECO:0000313" key="6">
    <source>
        <dbReference type="RefSeq" id="XP_027124027.1"/>
    </source>
</evidence>
<dbReference type="InterPro" id="IPR001680">
    <property type="entry name" value="WD40_rpt"/>
</dbReference>
<dbReference type="RefSeq" id="XP_027124027.1">
    <property type="nucleotide sequence ID" value="XM_027268226.1"/>
</dbReference>
<organism evidence="5 6">
    <name type="scientific">Coffea arabica</name>
    <name type="common">Arabian coffee</name>
    <dbReference type="NCBI Taxonomy" id="13443"/>
    <lineage>
        <taxon>Eukaryota</taxon>
        <taxon>Viridiplantae</taxon>
        <taxon>Streptophyta</taxon>
        <taxon>Embryophyta</taxon>
        <taxon>Tracheophyta</taxon>
        <taxon>Spermatophyta</taxon>
        <taxon>Magnoliopsida</taxon>
        <taxon>eudicotyledons</taxon>
        <taxon>Gunneridae</taxon>
        <taxon>Pentapetalae</taxon>
        <taxon>asterids</taxon>
        <taxon>lamiids</taxon>
        <taxon>Gentianales</taxon>
        <taxon>Rubiaceae</taxon>
        <taxon>Ixoroideae</taxon>
        <taxon>Gardenieae complex</taxon>
        <taxon>Bertiereae - Coffeeae clade</taxon>
        <taxon>Coffeeae</taxon>
        <taxon>Coffea</taxon>
    </lineage>
</organism>
<feature type="compositionally biased region" description="Low complexity" evidence="4">
    <location>
        <begin position="18"/>
        <end position="30"/>
    </location>
</feature>
<dbReference type="InterPro" id="IPR015943">
    <property type="entry name" value="WD40/YVTN_repeat-like_dom_sf"/>
</dbReference>
<feature type="repeat" description="WD" evidence="3">
    <location>
        <begin position="277"/>
        <end position="309"/>
    </location>
</feature>
<keyword evidence="5" id="KW-1185">Reference proteome</keyword>
<evidence type="ECO:0000256" key="2">
    <source>
        <dbReference type="ARBA" id="ARBA00022737"/>
    </source>
</evidence>
<gene>
    <name evidence="6" type="primary">LOC113740692</name>
</gene>
<accession>A0A6P6XDE0</accession>
<evidence type="ECO:0000256" key="3">
    <source>
        <dbReference type="PROSITE-ProRule" id="PRU00221"/>
    </source>
</evidence>
<dbReference type="SMART" id="SM00320">
    <property type="entry name" value="WD40"/>
    <property type="match status" value="7"/>
</dbReference>
<keyword evidence="2" id="KW-0677">Repeat</keyword>
<feature type="repeat" description="WD" evidence="3">
    <location>
        <begin position="392"/>
        <end position="414"/>
    </location>
</feature>